<proteinExistence type="predicted"/>
<evidence type="ECO:0000256" key="1">
    <source>
        <dbReference type="SAM" id="MobiDB-lite"/>
    </source>
</evidence>
<dbReference type="Proteomes" id="UP001150904">
    <property type="component" value="Unassembled WGS sequence"/>
</dbReference>
<feature type="compositionally biased region" description="Basic and acidic residues" evidence="1">
    <location>
        <begin position="609"/>
        <end position="619"/>
    </location>
</feature>
<gene>
    <name evidence="2" type="ORF">N7498_001750</name>
</gene>
<sequence length="1369" mass="155022">MERSMYTDHELRVTTERNRKYRGTARINLKQIFLHPSICRSLDPRNVDRLCEIFSKEGCRRLEVANHVTAVVSNDNLNAALQKAGVSAALLMSGTPDKYPLLPFSSGQVKCLHGQHRLKAGEEFLSECDQWWTVDLYLDGSHISHSLQATLIEEYCNEKIPTDGEIYRKIRQYQYEANAHFEKRWKARLSPNKLKRFNQLKSHDDVRAALNSLLALPALLDQGLKLCSVSRALAIGCDEELVNGLNDLYEYWASLVKYKRSKMLKFDTHSIQALQLLGPGVSNKDRKTAKGLVLGGEAFPRFTSAERASIWKKMKSRKRIIPSLHTFFYDVWYLESCANCLKRVVSLNQNQSTVKRAMRNAFSRPLCDKKGCLIQTSETKFRRDKSCETDRAEIAYRQIWLYAMRHYLELTKEPKNKDGVVKSCEKADQKVLYDMAILAHKVGFRSEQIANLLKQSPDRQIAREALLKARKPEQFQYNGFDSIVDRVAEYFNQASPLDCEPEEEFIDDRELQIKSRCGKPATKVQRQDRRFLFVDQLHSAWPSTINKVSSLFVRQCVYYKFFGELQPTLSGHGRDRDSISPLFVPREGPRPSDRFSEAEISRHQAYLEEGYQKKHNTAEKHRRRHRQEKQTERAQNRKHERRMNPLVRSRHEGLERPVSLTASESIYGAGDDSRSMDGSSIFAENEGSQFSSIERPQQTSELDLNDDTEMSSVAEISFQGRLDHESQHEDLRMSIDTLQEQPQPQDSPLVLATSAEQDHLEENSVNMSHQPEGDVAMSDALDGAGAGNIERIESGEDQIQYVTEHRRSVPHTGRYSGNSVQRSRSPYIRSQRDKEMRYNARRSRSPDNWAPRNYGLRSDARQNWSSYDRTQPRKQKDCSVLDDLQETLDQEIDNLSHQKEPPGQERQTRPVTQINFGETHVQPQDIQDYQDYGLKGREDRGGSERNLSPWDATLTTSAGIFDAGKGDSLGSQDSLLRRSHDAEQAAEPSTIQMPADGFLANQAYPAAEGRTSLSENLESVSSQIQAETLSQASGHVGHNSKRDGLIFPQSASEQQLVGAVPGSLPSIILATTEAAGARQSHSGPTDASKALPGGRPSERQGIEERPLRVISEHVDVPQQTSTVELETRDNPPTEPHAETYPPKNTSNELKRSFASRGYSKQYQQRPEGETKKPRAIKEMRKARAITRIDFEEWAGQTATSEQEPRESQGGVGTPHDSLAAVHYQNSAFVNDGGRNERQKAVYARLEQEPHAQADPRDEREDTSKIQIVFRGRDARGGFKEVHMMVDPSDPAPVISFSKDLARNYEATFYDQNLRQIAPGMCFEAAVQSDTNTVFVAIGRNFSASEENVKFVSRALGEGDGNEAYDDGIS</sequence>
<dbReference type="RefSeq" id="XP_058311156.1">
    <property type="nucleotide sequence ID" value="XM_058448812.1"/>
</dbReference>
<feature type="compositionally biased region" description="Basic and acidic residues" evidence="1">
    <location>
        <begin position="1125"/>
        <end position="1137"/>
    </location>
</feature>
<feature type="region of interest" description="Disordered" evidence="1">
    <location>
        <begin position="1075"/>
        <end position="1176"/>
    </location>
</feature>
<feature type="region of interest" description="Disordered" evidence="1">
    <location>
        <begin position="1192"/>
        <end position="1213"/>
    </location>
</feature>
<dbReference type="Pfam" id="PF12520">
    <property type="entry name" value="DUF3723"/>
    <property type="match status" value="1"/>
</dbReference>
<evidence type="ECO:0000313" key="2">
    <source>
        <dbReference type="EMBL" id="KAJ5215343.1"/>
    </source>
</evidence>
<feature type="region of interest" description="Disordered" evidence="1">
    <location>
        <begin position="805"/>
        <end position="855"/>
    </location>
</feature>
<feature type="region of interest" description="Disordered" evidence="1">
    <location>
        <begin position="962"/>
        <end position="993"/>
    </location>
</feature>
<feature type="region of interest" description="Disordered" evidence="1">
    <location>
        <begin position="570"/>
        <end position="595"/>
    </location>
</feature>
<comment type="caution">
    <text evidence="2">The sequence shown here is derived from an EMBL/GenBank/DDBJ whole genome shotgun (WGS) entry which is preliminary data.</text>
</comment>
<dbReference type="PROSITE" id="PS50096">
    <property type="entry name" value="IQ"/>
    <property type="match status" value="1"/>
</dbReference>
<feature type="region of interest" description="Disordered" evidence="1">
    <location>
        <begin position="609"/>
        <end position="653"/>
    </location>
</feature>
<organism evidence="2 3">
    <name type="scientific">Penicillium cinerascens</name>
    <dbReference type="NCBI Taxonomy" id="70096"/>
    <lineage>
        <taxon>Eukaryota</taxon>
        <taxon>Fungi</taxon>
        <taxon>Dikarya</taxon>
        <taxon>Ascomycota</taxon>
        <taxon>Pezizomycotina</taxon>
        <taxon>Eurotiomycetes</taxon>
        <taxon>Eurotiomycetidae</taxon>
        <taxon>Eurotiales</taxon>
        <taxon>Aspergillaceae</taxon>
        <taxon>Penicillium</taxon>
    </lineage>
</organism>
<feature type="compositionally biased region" description="Basic and acidic residues" evidence="1">
    <location>
        <begin position="1166"/>
        <end position="1176"/>
    </location>
</feature>
<dbReference type="OrthoDB" id="4227485at2759"/>
<name>A0A9W9TA89_9EURO</name>
<dbReference type="EMBL" id="JAPQKR010000005">
    <property type="protein sequence ID" value="KAJ5215343.1"/>
    <property type="molecule type" value="Genomic_DNA"/>
</dbReference>
<reference evidence="2" key="2">
    <citation type="journal article" date="2023" name="IMA Fungus">
        <title>Comparative genomic study of the Penicillium genus elucidates a diverse pangenome and 15 lateral gene transfer events.</title>
        <authorList>
            <person name="Petersen C."/>
            <person name="Sorensen T."/>
            <person name="Nielsen M.R."/>
            <person name="Sondergaard T.E."/>
            <person name="Sorensen J.L."/>
            <person name="Fitzpatrick D.A."/>
            <person name="Frisvad J.C."/>
            <person name="Nielsen K.L."/>
        </authorList>
    </citation>
    <scope>NUCLEOTIDE SEQUENCE</scope>
    <source>
        <strain evidence="2">IBT 15544</strain>
    </source>
</reference>
<dbReference type="InterPro" id="IPR022198">
    <property type="entry name" value="DUF3723"/>
</dbReference>
<accession>A0A9W9TA89</accession>
<evidence type="ECO:0000313" key="3">
    <source>
        <dbReference type="Proteomes" id="UP001150904"/>
    </source>
</evidence>
<feature type="compositionally biased region" description="Basic and acidic residues" evidence="1">
    <location>
        <begin position="1096"/>
        <end position="1115"/>
    </location>
</feature>
<feature type="compositionally biased region" description="Polar residues" evidence="1">
    <location>
        <begin position="815"/>
        <end position="824"/>
    </location>
</feature>
<feature type="compositionally biased region" description="Basic and acidic residues" evidence="1">
    <location>
        <begin position="628"/>
        <end position="637"/>
    </location>
</feature>
<reference evidence="2" key="1">
    <citation type="submission" date="2022-12" db="EMBL/GenBank/DDBJ databases">
        <authorList>
            <person name="Petersen C."/>
        </authorList>
    </citation>
    <scope>NUCLEOTIDE SEQUENCE</scope>
    <source>
        <strain evidence="2">IBT 15544</strain>
    </source>
</reference>
<keyword evidence="3" id="KW-1185">Reference proteome</keyword>
<dbReference type="GeneID" id="83176113"/>
<protein>
    <submittedName>
        <fullName evidence="2">Uncharacterized protein</fullName>
    </submittedName>
</protein>